<dbReference type="NCBIfam" id="TIGR03590">
    <property type="entry name" value="PseG"/>
    <property type="match status" value="1"/>
</dbReference>
<feature type="binding site" evidence="3">
    <location>
        <position position="171"/>
    </location>
    <ligand>
        <name>substrate</name>
    </ligand>
</feature>
<keyword evidence="5" id="KW-0378">Hydrolase</keyword>
<organism evidence="5 6">
    <name type="scientific">Oceanobacillus polygoni</name>
    <dbReference type="NCBI Taxonomy" id="1235259"/>
    <lineage>
        <taxon>Bacteria</taxon>
        <taxon>Bacillati</taxon>
        <taxon>Bacillota</taxon>
        <taxon>Bacilli</taxon>
        <taxon>Bacillales</taxon>
        <taxon>Bacillaceae</taxon>
        <taxon>Oceanobacillus</taxon>
    </lineage>
</organism>
<evidence type="ECO:0000256" key="2">
    <source>
        <dbReference type="PIRSR" id="PIRSR620023-1"/>
    </source>
</evidence>
<dbReference type="PANTHER" id="PTHR21015">
    <property type="entry name" value="UDP-N-ACETYLGLUCOSAMINE--N-ACETYLMURAMYL-(PENTAPEPTIDE) PYROPHOSPHORYL-UNDECAPRENOL N-ACETYLGLUCOSAMINE TRANSFERASE 1"/>
    <property type="match status" value="1"/>
</dbReference>
<evidence type="ECO:0000256" key="1">
    <source>
        <dbReference type="ARBA" id="ARBA00023136"/>
    </source>
</evidence>
<feature type="domain" description="Glycosyl transferase family 28 C-terminal" evidence="4">
    <location>
        <begin position="194"/>
        <end position="341"/>
    </location>
</feature>
<protein>
    <submittedName>
        <fullName evidence="5">UDP-2,4-diacetamido-2,4, 6-trideoxy-beta-L-altropyranose hydrolase</fullName>
        <ecNumber evidence="5">3.6.1.57</ecNumber>
    </submittedName>
</protein>
<dbReference type="Gene3D" id="3.40.50.2000">
    <property type="entry name" value="Glycogen Phosphorylase B"/>
    <property type="match status" value="1"/>
</dbReference>
<evidence type="ECO:0000259" key="4">
    <source>
        <dbReference type="Pfam" id="PF04101"/>
    </source>
</evidence>
<dbReference type="SUPFAM" id="SSF53756">
    <property type="entry name" value="UDP-Glycosyltransferase/glycogen phosphorylase"/>
    <property type="match status" value="1"/>
</dbReference>
<proteinExistence type="predicted"/>
<dbReference type="InterPro" id="IPR007235">
    <property type="entry name" value="Glyco_trans_28_C"/>
</dbReference>
<dbReference type="Gene3D" id="3.40.50.11190">
    <property type="match status" value="1"/>
</dbReference>
<dbReference type="Proteomes" id="UP001138793">
    <property type="component" value="Unassembled WGS sequence"/>
</dbReference>
<dbReference type="InterPro" id="IPR020023">
    <property type="entry name" value="PseG"/>
</dbReference>
<sequence length="361" mass="41413">MKVFIRTDASTGIGTGHVMRCLVLAEELRKKNVSVTFVCRRLSGNLIEYIKSKSFTVISLPTPTNSNPDQDDENWLKLNWKTDVRQTINAIGKQPDKDWLIIDHYAIDKKWERTIKPMVKKLMVIDDLANRQHDCDLLLDQNLYRNLDKRYEKWIPSYTTTLLGPTYLLLRQEFRDIQYVEKKSDNVKRILISFGGSDPTNETMKAIKAIKLMNQPDIAVDIVIGFSNQNYSAIKKYCEDIPNIKIHYQIDYLAELMAKADLAIGAGGSTTWERCYVRLPAITIETATNQSEILSYLSEIGVICHLGLSKEVAEQDIANQLMHIINNPEMLKGMMDASKLMMRDFNESLVVDRLLEENNDD</sequence>
<evidence type="ECO:0000313" key="6">
    <source>
        <dbReference type="Proteomes" id="UP001138793"/>
    </source>
</evidence>
<keyword evidence="1" id="KW-0472">Membrane</keyword>
<dbReference type="OrthoDB" id="9805604at2"/>
<keyword evidence="6" id="KW-1185">Reference proteome</keyword>
<evidence type="ECO:0000256" key="3">
    <source>
        <dbReference type="PIRSR" id="PIRSR620023-2"/>
    </source>
</evidence>
<accession>A0A9X1CFZ5</accession>
<name>A0A9X1CFZ5_9BACI</name>
<dbReference type="Pfam" id="PF04101">
    <property type="entry name" value="Glyco_tran_28_C"/>
    <property type="match status" value="1"/>
</dbReference>
<dbReference type="PANTHER" id="PTHR21015:SF22">
    <property type="entry name" value="GLYCOSYLTRANSFERASE"/>
    <property type="match status" value="1"/>
</dbReference>
<dbReference type="GO" id="GO:0016787">
    <property type="term" value="F:hydrolase activity"/>
    <property type="evidence" value="ECO:0007669"/>
    <property type="project" value="UniProtKB-KW"/>
</dbReference>
<evidence type="ECO:0000313" key="5">
    <source>
        <dbReference type="EMBL" id="MBP2077995.1"/>
    </source>
</evidence>
<reference evidence="5" key="1">
    <citation type="submission" date="2021-03" db="EMBL/GenBank/DDBJ databases">
        <title>Genomic Encyclopedia of Type Strains, Phase IV (KMG-IV): sequencing the most valuable type-strain genomes for metagenomic binning, comparative biology and taxonomic classification.</title>
        <authorList>
            <person name="Goeker M."/>
        </authorList>
    </citation>
    <scope>NUCLEOTIDE SEQUENCE</scope>
    <source>
        <strain evidence="5">DSM 107338</strain>
    </source>
</reference>
<dbReference type="AlphaFoldDB" id="A0A9X1CFZ5"/>
<feature type="binding site" evidence="3">
    <location>
        <position position="273"/>
    </location>
    <ligand>
        <name>substrate</name>
    </ligand>
</feature>
<feature type="active site" description="Proton acceptor" evidence="2">
    <location>
        <position position="17"/>
    </location>
</feature>
<comment type="caution">
    <text evidence="5">The sequence shown here is derived from an EMBL/GenBank/DDBJ whole genome shotgun (WGS) entry which is preliminary data.</text>
</comment>
<gene>
    <name evidence="5" type="ORF">J2Z64_002250</name>
</gene>
<dbReference type="EMBL" id="JAGGMB010000006">
    <property type="protein sequence ID" value="MBP2077995.1"/>
    <property type="molecule type" value="Genomic_DNA"/>
</dbReference>
<dbReference type="EC" id="3.6.1.57" evidence="5"/>
<dbReference type="RefSeq" id="WP_149473772.1">
    <property type="nucleotide sequence ID" value="NZ_JAGGMB010000006.1"/>
</dbReference>
<dbReference type="GO" id="GO:0016758">
    <property type="term" value="F:hexosyltransferase activity"/>
    <property type="evidence" value="ECO:0007669"/>
    <property type="project" value="InterPro"/>
</dbReference>